<dbReference type="KEGG" id="moc:BB934_30695"/>
<dbReference type="PROSITE" id="PS50125">
    <property type="entry name" value="GUANYLATE_CYCLASE_2"/>
    <property type="match status" value="1"/>
</dbReference>
<dbReference type="AlphaFoldDB" id="A0A1B2ERN7"/>
<dbReference type="SUPFAM" id="SSF48452">
    <property type="entry name" value="TPR-like"/>
    <property type="match status" value="1"/>
</dbReference>
<protein>
    <recommendedName>
        <fullName evidence="1">Guanylate cyclase domain-containing protein</fullName>
    </recommendedName>
</protein>
<feature type="domain" description="Guanylate cyclase" evidence="1">
    <location>
        <begin position="12"/>
        <end position="127"/>
    </location>
</feature>
<sequence>MTSSQAERRLAAIMAADVVGYSRLVEADEAGTLAALKSLRQTVLEPLLDEHRGRLVKLMGDGLIAEFGSVVGAVACARAVQIRLIDSQETIPPERRIVLRIGINLGDVVVEGDDLLGDGVNVAARLEQICPPGGILISGMTHDQLPGKLDCHFEYAGEQRLKNIARPIRAYRMMLDGTSSPDVAGARLADKPAVAVLPFENMSGDPEQLYFSDGITEDIITELSRFRDLMVIARNSSFSFRGKSTDVREIGRVLGAGYVVEGSVRRAGGRVRITSQLVETATGAHLWVERYDGALEDVFAVQEEIAQSITATVAQRIIQDSEAAARRRQPEDIRAYELFLQGNRLSDVFTPEAQARAQAFFEQALRIDPGFARAHTGLAWIYLNRSVAGSVGVPREQDQNRAMALRQAEEALAKDQNDPRVHATLGYMCLMWRDFGRAERHMELARTMNPNDPLIQIFWAWIQSCIGKPERALPAAEMAVRLNPCHPGWYNYYLAHILFRLARYQEAADLLEQLTVSPGLHPRYMALRAAACAHLGRIEEAQRCASISLESVRNRWHGDPAAGPKEYVDWLVDVLYLRRAEDAEWLREGLRRAGLPA</sequence>
<evidence type="ECO:0000313" key="2">
    <source>
        <dbReference type="EMBL" id="ANY82638.1"/>
    </source>
</evidence>
<evidence type="ECO:0000259" key="1">
    <source>
        <dbReference type="PROSITE" id="PS50125"/>
    </source>
</evidence>
<gene>
    <name evidence="2" type="ORF">BB934_30695</name>
</gene>
<dbReference type="RefSeq" id="WP_099513741.1">
    <property type="nucleotide sequence ID" value="NZ_CP016617.1"/>
</dbReference>
<accession>A0A1B2ERN7</accession>
<dbReference type="EMBL" id="CP016617">
    <property type="protein sequence ID" value="ANY82638.1"/>
    <property type="molecule type" value="Genomic_DNA"/>
</dbReference>
<reference evidence="2" key="1">
    <citation type="submission" date="2016-07" db="EMBL/GenBank/DDBJ databases">
        <title>Microvirga ossetica sp. nov. a new species of rhizobia isolated from root nodules of the legume species Vicia alpestris Steven originated from North Ossetia region in the Caucasus.</title>
        <authorList>
            <person name="Safronova V.I."/>
            <person name="Kuznetsova I.G."/>
            <person name="Sazanova A.L."/>
            <person name="Belimov A."/>
            <person name="Andronov E."/>
            <person name="Osledkin Y.S."/>
            <person name="Onishchuk O.P."/>
            <person name="Kurchak O.N."/>
            <person name="Shaposhnikov A.I."/>
            <person name="Willems A."/>
            <person name="Tikhonovich I.A."/>
        </authorList>
    </citation>
    <scope>NUCLEOTIDE SEQUENCE [LARGE SCALE GENOMIC DNA]</scope>
    <source>
        <strain evidence="2">V5/3M</strain>
        <plasmid evidence="2">unnamed1</plasmid>
    </source>
</reference>
<dbReference type="GO" id="GO:0035556">
    <property type="term" value="P:intracellular signal transduction"/>
    <property type="evidence" value="ECO:0007669"/>
    <property type="project" value="InterPro"/>
</dbReference>
<dbReference type="GO" id="GO:0006171">
    <property type="term" value="P:cAMP biosynthetic process"/>
    <property type="evidence" value="ECO:0007669"/>
    <property type="project" value="TreeGrafter"/>
</dbReference>
<dbReference type="SUPFAM" id="SSF55073">
    <property type="entry name" value="Nucleotide cyclase"/>
    <property type="match status" value="1"/>
</dbReference>
<dbReference type="CDD" id="cd07302">
    <property type="entry name" value="CHD"/>
    <property type="match status" value="1"/>
</dbReference>
<proteinExistence type="predicted"/>
<organism evidence="2">
    <name type="scientific">Microvirga ossetica</name>
    <dbReference type="NCBI Taxonomy" id="1882682"/>
    <lineage>
        <taxon>Bacteria</taxon>
        <taxon>Pseudomonadati</taxon>
        <taxon>Pseudomonadota</taxon>
        <taxon>Alphaproteobacteria</taxon>
        <taxon>Hyphomicrobiales</taxon>
        <taxon>Methylobacteriaceae</taxon>
        <taxon>Microvirga</taxon>
    </lineage>
</organism>
<dbReference type="Gene3D" id="1.25.40.10">
    <property type="entry name" value="Tetratricopeptide repeat domain"/>
    <property type="match status" value="1"/>
</dbReference>
<dbReference type="Pfam" id="PF00211">
    <property type="entry name" value="Guanylate_cyc"/>
    <property type="match status" value="1"/>
</dbReference>
<dbReference type="InterPro" id="IPR011990">
    <property type="entry name" value="TPR-like_helical_dom_sf"/>
</dbReference>
<dbReference type="Gene3D" id="3.40.50.10070">
    <property type="entry name" value="TolB, N-terminal domain"/>
    <property type="match status" value="1"/>
</dbReference>
<dbReference type="PANTHER" id="PTHR43081:SF19">
    <property type="entry name" value="PH-SENSITIVE ADENYLATE CYCLASE RV1264"/>
    <property type="match status" value="1"/>
</dbReference>
<dbReference type="InterPro" id="IPR029787">
    <property type="entry name" value="Nucleotide_cyclase"/>
</dbReference>
<dbReference type="GO" id="GO:0004016">
    <property type="term" value="F:adenylate cyclase activity"/>
    <property type="evidence" value="ECO:0007669"/>
    <property type="project" value="UniProtKB-ARBA"/>
</dbReference>
<geneLocation type="plasmid" evidence="2">
    <name>unnamed1</name>
</geneLocation>
<dbReference type="PANTHER" id="PTHR43081">
    <property type="entry name" value="ADENYLATE CYCLASE, TERMINAL-DIFFERENTIATION SPECIFIC-RELATED"/>
    <property type="match status" value="1"/>
</dbReference>
<dbReference type="Gene3D" id="3.30.70.1230">
    <property type="entry name" value="Nucleotide cyclase"/>
    <property type="match status" value="1"/>
</dbReference>
<dbReference type="OrthoDB" id="9807521at2"/>
<dbReference type="InterPro" id="IPR001054">
    <property type="entry name" value="A/G_cyclase"/>
</dbReference>
<dbReference type="InterPro" id="IPR050697">
    <property type="entry name" value="Adenylyl/Guanylyl_Cyclase_3/4"/>
</dbReference>
<name>A0A1B2ERN7_9HYPH</name>
<keyword evidence="2" id="KW-0614">Plasmid</keyword>